<proteinExistence type="inferred from homology"/>
<feature type="compositionally biased region" description="Polar residues" evidence="8">
    <location>
        <begin position="1"/>
        <end position="21"/>
    </location>
</feature>
<keyword evidence="7" id="KW-0456">Lyase</keyword>
<dbReference type="EC" id="4.1.1.33" evidence="2"/>
<keyword evidence="6" id="KW-0443">Lipid metabolism</keyword>
<dbReference type="InterPro" id="IPR036554">
    <property type="entry name" value="GHMP_kinase_C_sf"/>
</dbReference>
<evidence type="ECO:0000259" key="9">
    <source>
        <dbReference type="Pfam" id="PF18376"/>
    </source>
</evidence>
<dbReference type="PIRSF" id="PIRSF015950">
    <property type="entry name" value="Mev_P_decrbx"/>
    <property type="match status" value="1"/>
</dbReference>
<dbReference type="NCBIfam" id="TIGR01240">
    <property type="entry name" value="mevDPdecarb"/>
    <property type="match status" value="1"/>
</dbReference>
<dbReference type="Gene3D" id="3.30.230.10">
    <property type="match status" value="1"/>
</dbReference>
<dbReference type="Proteomes" id="UP001321748">
    <property type="component" value="Chromosome"/>
</dbReference>
<organism evidence="11 12">
    <name type="scientific">Bombiscardovia apis</name>
    <dbReference type="NCBI Taxonomy" id="2932182"/>
    <lineage>
        <taxon>Bacteria</taxon>
        <taxon>Bacillati</taxon>
        <taxon>Actinomycetota</taxon>
        <taxon>Actinomycetes</taxon>
        <taxon>Bifidobacteriales</taxon>
        <taxon>Bifidobacteriaceae</taxon>
        <taxon>Bombiscardovia</taxon>
    </lineage>
</organism>
<dbReference type="InterPro" id="IPR029765">
    <property type="entry name" value="Mev_diP_decarb"/>
</dbReference>
<dbReference type="InterPro" id="IPR014721">
    <property type="entry name" value="Ribsml_uS5_D2-typ_fold_subgr"/>
</dbReference>
<evidence type="ECO:0000256" key="6">
    <source>
        <dbReference type="ARBA" id="ARBA00023098"/>
    </source>
</evidence>
<evidence type="ECO:0000256" key="3">
    <source>
        <dbReference type="ARBA" id="ARBA00022516"/>
    </source>
</evidence>
<keyword evidence="12" id="KW-1185">Reference proteome</keyword>
<dbReference type="EMBL" id="AP026800">
    <property type="protein sequence ID" value="BDR53996.1"/>
    <property type="molecule type" value="Genomic_DNA"/>
</dbReference>
<evidence type="ECO:0000313" key="11">
    <source>
        <dbReference type="EMBL" id="BDR53996.1"/>
    </source>
</evidence>
<keyword evidence="4" id="KW-0547">Nucleotide-binding</keyword>
<evidence type="ECO:0000313" key="12">
    <source>
        <dbReference type="Proteomes" id="UP001321748"/>
    </source>
</evidence>
<dbReference type="InterPro" id="IPR053859">
    <property type="entry name" value="MVD-like_N"/>
</dbReference>
<evidence type="ECO:0000256" key="7">
    <source>
        <dbReference type="ARBA" id="ARBA00023239"/>
    </source>
</evidence>
<dbReference type="Pfam" id="PF18376">
    <property type="entry name" value="MDD_C"/>
    <property type="match status" value="1"/>
</dbReference>
<dbReference type="Gene3D" id="3.30.70.890">
    <property type="entry name" value="GHMP kinase, C-terminal domain"/>
    <property type="match status" value="1"/>
</dbReference>
<feature type="domain" description="Mvd1 C-terminal" evidence="9">
    <location>
        <begin position="202"/>
        <end position="329"/>
    </location>
</feature>
<evidence type="ECO:0000259" key="10">
    <source>
        <dbReference type="Pfam" id="PF22700"/>
    </source>
</evidence>
<name>A0ABM8BAY3_9BIFI</name>
<reference evidence="11 12" key="1">
    <citation type="journal article" date="2023" name="Microbiol. Spectr.">
        <title>Symbiosis of Carpenter Bees with Uncharacterized Lactic Acid Bacteria Showing NAD Auxotrophy.</title>
        <authorList>
            <person name="Kawasaki S."/>
            <person name="Ozawa K."/>
            <person name="Mori T."/>
            <person name="Yamamoto A."/>
            <person name="Ito M."/>
            <person name="Ohkuma M."/>
            <person name="Sakamoto M."/>
            <person name="Matsutani M."/>
        </authorList>
    </citation>
    <scope>NUCLEOTIDE SEQUENCE [LARGE SCALE GENOMIC DNA]</scope>
    <source>
        <strain evidence="11 12">KimH</strain>
    </source>
</reference>
<gene>
    <name evidence="11" type="primary">mvaD</name>
    <name evidence="11" type="ORF">KIMH_01070</name>
</gene>
<evidence type="ECO:0000256" key="2">
    <source>
        <dbReference type="ARBA" id="ARBA00012296"/>
    </source>
</evidence>
<evidence type="ECO:0000256" key="1">
    <source>
        <dbReference type="ARBA" id="ARBA00008831"/>
    </source>
</evidence>
<dbReference type="InterPro" id="IPR020568">
    <property type="entry name" value="Ribosomal_Su5_D2-typ_SF"/>
</dbReference>
<evidence type="ECO:0000256" key="8">
    <source>
        <dbReference type="SAM" id="MobiDB-lite"/>
    </source>
</evidence>
<keyword evidence="5" id="KW-0067">ATP-binding</keyword>
<evidence type="ECO:0000256" key="4">
    <source>
        <dbReference type="ARBA" id="ARBA00022741"/>
    </source>
</evidence>
<comment type="similarity">
    <text evidence="1">Belongs to the diphosphomevalonate decarboxylase family.</text>
</comment>
<feature type="region of interest" description="Disordered" evidence="8">
    <location>
        <begin position="342"/>
        <end position="363"/>
    </location>
</feature>
<sequence>MQAGSQPAATATLAERSTLSSEAEPVLGRGQARANANIALIKYWGKADEDLIIPTTSSLSLTLDGLSTRTQVEFLAQSYGPDQLTIDDQPQGGKALARVSRFLDIVRRRAGIDAPARVNSYNTVPYGAGLASSSSAFAALAGAASAAAGLDLGRQELSRLARRGSGSACRSLYGGLVQWQAGSDDASSYALPVESDMDLALVVVLISGQEKQISSREGMRRTVQTSPLYRAWVEQSRLDLQDALKAIQYEDLEALGAIAEANAMGMHAAMLASRPAVCYWLPDTLSAMEAVGQIRAEGLPAWGTMDAGPNMKVLTSGAQAVRVAEELRGRLPGVNIQVHRPGPGLEMLGNEGAHSGTAGVERA</sequence>
<dbReference type="Pfam" id="PF22700">
    <property type="entry name" value="MVD-like_N"/>
    <property type="match status" value="1"/>
</dbReference>
<feature type="domain" description="Diphosphomevalonate decarboxylase-like N-terminal" evidence="10">
    <location>
        <begin position="34"/>
        <end position="190"/>
    </location>
</feature>
<keyword evidence="3" id="KW-0444">Lipid biosynthesis</keyword>
<dbReference type="InterPro" id="IPR005935">
    <property type="entry name" value="Mev_decarb"/>
</dbReference>
<evidence type="ECO:0000256" key="5">
    <source>
        <dbReference type="ARBA" id="ARBA00022840"/>
    </source>
</evidence>
<dbReference type="PANTHER" id="PTHR10977:SF3">
    <property type="entry name" value="DIPHOSPHOMEVALONATE DECARBOXYLASE"/>
    <property type="match status" value="1"/>
</dbReference>
<dbReference type="PANTHER" id="PTHR10977">
    <property type="entry name" value="DIPHOSPHOMEVALONATE DECARBOXYLASE"/>
    <property type="match status" value="1"/>
</dbReference>
<protein>
    <recommendedName>
        <fullName evidence="2">diphosphomevalonate decarboxylase</fullName>
        <ecNumber evidence="2">4.1.1.33</ecNumber>
    </recommendedName>
</protein>
<dbReference type="InterPro" id="IPR041431">
    <property type="entry name" value="Mvd1_C"/>
</dbReference>
<feature type="region of interest" description="Disordered" evidence="8">
    <location>
        <begin position="1"/>
        <end position="26"/>
    </location>
</feature>
<dbReference type="SUPFAM" id="SSF55060">
    <property type="entry name" value="GHMP Kinase, C-terminal domain"/>
    <property type="match status" value="1"/>
</dbReference>
<dbReference type="SUPFAM" id="SSF54211">
    <property type="entry name" value="Ribosomal protein S5 domain 2-like"/>
    <property type="match status" value="1"/>
</dbReference>
<accession>A0ABM8BAY3</accession>